<sequence>MWPLTDDSCGPNQVYSKSFIQLEPHNHIQASSTDTQSCYQVAYTCPSSLPESGQNYSLSPQKYVEPFSSYSSDGCQNNDHYRCYPHENHHHHIHHHQSCQFGFTHQQLQSPHIGWNCETENRQQHCDHTPSNSRYEIHSNQTSRECSIDSLPSIPSAPSEIYDEISKECEHFLKTDDCDKCKIRHADGNEESIPIEDLVDIVYQAAKNIKENDSAPG</sequence>
<gene>
    <name evidence="1" type="ORF">CAUJ_LOCUS10459</name>
</gene>
<accession>A0A8S1HN05</accession>
<organism evidence="1 2">
    <name type="scientific">Caenorhabditis auriculariae</name>
    <dbReference type="NCBI Taxonomy" id="2777116"/>
    <lineage>
        <taxon>Eukaryota</taxon>
        <taxon>Metazoa</taxon>
        <taxon>Ecdysozoa</taxon>
        <taxon>Nematoda</taxon>
        <taxon>Chromadorea</taxon>
        <taxon>Rhabditida</taxon>
        <taxon>Rhabditina</taxon>
        <taxon>Rhabditomorpha</taxon>
        <taxon>Rhabditoidea</taxon>
        <taxon>Rhabditidae</taxon>
        <taxon>Peloderinae</taxon>
        <taxon>Caenorhabditis</taxon>
    </lineage>
</organism>
<reference evidence="1" key="1">
    <citation type="submission" date="2020-10" db="EMBL/GenBank/DDBJ databases">
        <authorList>
            <person name="Kikuchi T."/>
        </authorList>
    </citation>
    <scope>NUCLEOTIDE SEQUENCE</scope>
    <source>
        <strain evidence="1">NKZ352</strain>
    </source>
</reference>
<evidence type="ECO:0000313" key="2">
    <source>
        <dbReference type="Proteomes" id="UP000835052"/>
    </source>
</evidence>
<evidence type="ECO:0000313" key="1">
    <source>
        <dbReference type="EMBL" id="CAD6194540.1"/>
    </source>
</evidence>
<dbReference type="AlphaFoldDB" id="A0A8S1HN05"/>
<proteinExistence type="predicted"/>
<dbReference type="OrthoDB" id="5847285at2759"/>
<keyword evidence="2" id="KW-1185">Reference proteome</keyword>
<dbReference type="EMBL" id="CAJGYM010000045">
    <property type="protein sequence ID" value="CAD6194540.1"/>
    <property type="molecule type" value="Genomic_DNA"/>
</dbReference>
<name>A0A8S1HN05_9PELO</name>
<dbReference type="Proteomes" id="UP000835052">
    <property type="component" value="Unassembled WGS sequence"/>
</dbReference>
<comment type="caution">
    <text evidence="1">The sequence shown here is derived from an EMBL/GenBank/DDBJ whole genome shotgun (WGS) entry which is preliminary data.</text>
</comment>
<protein>
    <submittedName>
        <fullName evidence="1">Uncharacterized protein</fullName>
    </submittedName>
</protein>